<sequence>MRQAATLPTPGGTSVGLVYFSTRSGNTQRFMQSLGLPASRIPLSRDAPGLVVDSPFVLVTPSYGGGGVKGAVPGPVIRFLNDKRNRQRLRGVIAAGNTNFGAGYCLAGRIIAEKCHVPLLHRFELFGTPDDVATVYQGVTECWIPHA</sequence>
<dbReference type="InterPro" id="IPR004465">
    <property type="entry name" value="RNR_NrdI"/>
</dbReference>
<evidence type="ECO:0000256" key="3">
    <source>
        <dbReference type="HAMAP-Rule" id="MF_00128"/>
    </source>
</evidence>
<dbReference type="Pfam" id="PF07972">
    <property type="entry name" value="Flavodoxin_NdrI"/>
    <property type="match status" value="1"/>
</dbReference>
<evidence type="ECO:0000313" key="5">
    <source>
        <dbReference type="Proteomes" id="UP000198693"/>
    </source>
</evidence>
<comment type="function">
    <text evidence="1 3">Probably involved in ribonucleotide reductase function.</text>
</comment>
<dbReference type="PIRSF" id="PIRSF005087">
    <property type="entry name" value="NrdI"/>
    <property type="match status" value="1"/>
</dbReference>
<evidence type="ECO:0000256" key="2">
    <source>
        <dbReference type="ARBA" id="ARBA00009942"/>
    </source>
</evidence>
<dbReference type="InterPro" id="IPR029039">
    <property type="entry name" value="Flavoprotein-like_sf"/>
</dbReference>
<comment type="similarity">
    <text evidence="2 3">Belongs to the NrdI family.</text>
</comment>
<name>A0A1I7K2C8_9GAMM</name>
<dbReference type="RefSeq" id="WP_089797100.1">
    <property type="nucleotide sequence ID" value="NZ_FPBP01000014.1"/>
</dbReference>
<gene>
    <name evidence="3" type="primary">nrdI</name>
    <name evidence="4" type="ORF">SAMN04487955_11434</name>
</gene>
<dbReference type="SUPFAM" id="SSF52218">
    <property type="entry name" value="Flavoproteins"/>
    <property type="match status" value="1"/>
</dbReference>
<organism evidence="4 5">
    <name type="scientific">Halomonas korlensis</name>
    <dbReference type="NCBI Taxonomy" id="463301"/>
    <lineage>
        <taxon>Bacteria</taxon>
        <taxon>Pseudomonadati</taxon>
        <taxon>Pseudomonadota</taxon>
        <taxon>Gammaproteobacteria</taxon>
        <taxon>Oceanospirillales</taxon>
        <taxon>Halomonadaceae</taxon>
        <taxon>Halomonas</taxon>
    </lineage>
</organism>
<dbReference type="PANTHER" id="PTHR37297">
    <property type="entry name" value="PROTEIN NRDI"/>
    <property type="match status" value="1"/>
</dbReference>
<evidence type="ECO:0000256" key="1">
    <source>
        <dbReference type="ARBA" id="ARBA00003999"/>
    </source>
</evidence>
<dbReference type="InterPro" id="IPR020852">
    <property type="entry name" value="RNR_Ib_NrdI_bac"/>
</dbReference>
<evidence type="ECO:0000313" key="4">
    <source>
        <dbReference type="EMBL" id="SFU91561.1"/>
    </source>
</evidence>
<dbReference type="GO" id="GO:0010181">
    <property type="term" value="F:FMN binding"/>
    <property type="evidence" value="ECO:0007669"/>
    <property type="project" value="InterPro"/>
</dbReference>
<protein>
    <recommendedName>
        <fullName evidence="3">Protein NrdI</fullName>
    </recommendedName>
</protein>
<reference evidence="5" key="1">
    <citation type="submission" date="2016-10" db="EMBL/GenBank/DDBJ databases">
        <authorList>
            <person name="Varghese N."/>
            <person name="Submissions S."/>
        </authorList>
    </citation>
    <scope>NUCLEOTIDE SEQUENCE [LARGE SCALE GENOMIC DNA]</scope>
    <source>
        <strain evidence="5">CGMCC 1.6981</strain>
    </source>
</reference>
<keyword evidence="5" id="KW-1185">Reference proteome</keyword>
<dbReference type="Gene3D" id="3.40.50.360">
    <property type="match status" value="1"/>
</dbReference>
<proteinExistence type="inferred from homology"/>
<dbReference type="STRING" id="463301.SAMN04487955_11434"/>
<dbReference type="AlphaFoldDB" id="A0A1I7K2C8"/>
<dbReference type="HAMAP" id="MF_00128">
    <property type="entry name" value="NrdI"/>
    <property type="match status" value="1"/>
</dbReference>
<accession>A0A1I7K2C8</accession>
<dbReference type="Proteomes" id="UP000198693">
    <property type="component" value="Unassembled WGS sequence"/>
</dbReference>
<dbReference type="PANTHER" id="PTHR37297:SF1">
    <property type="entry name" value="PROTEIN NRDI"/>
    <property type="match status" value="1"/>
</dbReference>
<dbReference type="NCBIfam" id="TIGR00333">
    <property type="entry name" value="nrdI"/>
    <property type="match status" value="1"/>
</dbReference>
<dbReference type="OrthoDB" id="350535at2"/>
<dbReference type="EMBL" id="FPBP01000014">
    <property type="protein sequence ID" value="SFU91561.1"/>
    <property type="molecule type" value="Genomic_DNA"/>
</dbReference>